<evidence type="ECO:0000256" key="1">
    <source>
        <dbReference type="ARBA" id="ARBA00004429"/>
    </source>
</evidence>
<protein>
    <submittedName>
        <fullName evidence="11">TRAP transporter small permease</fullName>
    </submittedName>
</protein>
<dbReference type="Pfam" id="PF04290">
    <property type="entry name" value="DctQ"/>
    <property type="match status" value="1"/>
</dbReference>
<evidence type="ECO:0000313" key="11">
    <source>
        <dbReference type="EMBL" id="MEN1761597.1"/>
    </source>
</evidence>
<comment type="subcellular location">
    <subcellularLocation>
        <location evidence="1">Cell inner membrane</location>
        <topology evidence="1">Multi-pass membrane protein</topology>
    </subcellularLocation>
</comment>
<feature type="transmembrane region" description="Helical" evidence="9">
    <location>
        <begin position="15"/>
        <end position="36"/>
    </location>
</feature>
<evidence type="ECO:0000256" key="2">
    <source>
        <dbReference type="ARBA" id="ARBA00022448"/>
    </source>
</evidence>
<keyword evidence="3" id="KW-1003">Cell membrane</keyword>
<keyword evidence="12" id="KW-1185">Reference proteome</keyword>
<evidence type="ECO:0000256" key="5">
    <source>
        <dbReference type="ARBA" id="ARBA00022692"/>
    </source>
</evidence>
<feature type="transmembrane region" description="Helical" evidence="9">
    <location>
        <begin position="128"/>
        <end position="149"/>
    </location>
</feature>
<proteinExistence type="inferred from homology"/>
<keyword evidence="5 9" id="KW-0812">Transmembrane</keyword>
<comment type="similarity">
    <text evidence="8">Belongs to the TRAP transporter small permease family.</text>
</comment>
<dbReference type="InterPro" id="IPR055348">
    <property type="entry name" value="DctQ"/>
</dbReference>
<evidence type="ECO:0000256" key="9">
    <source>
        <dbReference type="SAM" id="Phobius"/>
    </source>
</evidence>
<evidence type="ECO:0000256" key="4">
    <source>
        <dbReference type="ARBA" id="ARBA00022519"/>
    </source>
</evidence>
<keyword evidence="2" id="KW-0813">Transport</keyword>
<sequence length="166" mass="19325">MIKHGIRKLEKMEDIVLMLMFAVMVGVIFMQIIMRYVFNNSLSWSEELGKFLFVWLSWLGISIGHRRREHIRITLLVDRLPLQWNKIAEAVSELILVIICGITLFYSIKMMQLQVNIPYAGIKISTAWGYLSVALGCFFMMLRAAFYLYEALMVIFKGRLHAKEGL</sequence>
<evidence type="ECO:0000256" key="3">
    <source>
        <dbReference type="ARBA" id="ARBA00022475"/>
    </source>
</evidence>
<feature type="domain" description="Tripartite ATP-independent periplasmic transporters DctQ component" evidence="10">
    <location>
        <begin position="24"/>
        <end position="149"/>
    </location>
</feature>
<dbReference type="RefSeq" id="WP_343186885.1">
    <property type="nucleotide sequence ID" value="NZ_JBCITM010000018.1"/>
</dbReference>
<feature type="transmembrane region" description="Helical" evidence="9">
    <location>
        <begin position="87"/>
        <end position="108"/>
    </location>
</feature>
<dbReference type="PANTHER" id="PTHR35011:SF2">
    <property type="entry name" value="2,3-DIKETO-L-GULONATE TRAP TRANSPORTER SMALL PERMEASE PROTEIN YIAM"/>
    <property type="match status" value="1"/>
</dbReference>
<keyword evidence="6 9" id="KW-1133">Transmembrane helix</keyword>
<dbReference type="InterPro" id="IPR007387">
    <property type="entry name" value="TRAP_DctQ"/>
</dbReference>
<evidence type="ECO:0000256" key="8">
    <source>
        <dbReference type="ARBA" id="ARBA00038436"/>
    </source>
</evidence>
<evidence type="ECO:0000256" key="6">
    <source>
        <dbReference type="ARBA" id="ARBA00022989"/>
    </source>
</evidence>
<accession>A0ABU9VWT9</accession>
<feature type="transmembrane region" description="Helical" evidence="9">
    <location>
        <begin position="48"/>
        <end position="66"/>
    </location>
</feature>
<reference evidence="11 12" key="1">
    <citation type="submission" date="2024-04" db="EMBL/GenBank/DDBJ databases">
        <title>Genome sequencing and metabolic network reconstruction of aminoacids and betaine degradation by Anoxynatronum sibiricum.</title>
        <authorList>
            <person name="Detkova E.N."/>
            <person name="Boltjanskaja Y.V."/>
            <person name="Mardanov A.V."/>
            <person name="Kevbrin V."/>
        </authorList>
    </citation>
    <scope>NUCLEOTIDE SEQUENCE [LARGE SCALE GENOMIC DNA]</scope>
    <source>
        <strain evidence="11 12">Z-7981</strain>
    </source>
</reference>
<name>A0ABU9VWT9_9CLOT</name>
<keyword evidence="4" id="KW-0997">Cell inner membrane</keyword>
<gene>
    <name evidence="11" type="ORF">AAIG11_14005</name>
</gene>
<evidence type="ECO:0000313" key="12">
    <source>
        <dbReference type="Proteomes" id="UP001407405"/>
    </source>
</evidence>
<dbReference type="PANTHER" id="PTHR35011">
    <property type="entry name" value="2,3-DIKETO-L-GULONATE TRAP TRANSPORTER SMALL PERMEASE PROTEIN YIAM"/>
    <property type="match status" value="1"/>
</dbReference>
<keyword evidence="7 9" id="KW-0472">Membrane</keyword>
<dbReference type="Proteomes" id="UP001407405">
    <property type="component" value="Unassembled WGS sequence"/>
</dbReference>
<comment type="caution">
    <text evidence="11">The sequence shown here is derived from an EMBL/GenBank/DDBJ whole genome shotgun (WGS) entry which is preliminary data.</text>
</comment>
<evidence type="ECO:0000256" key="7">
    <source>
        <dbReference type="ARBA" id="ARBA00023136"/>
    </source>
</evidence>
<dbReference type="EMBL" id="JBCITM010000018">
    <property type="protein sequence ID" value="MEN1761597.1"/>
    <property type="molecule type" value="Genomic_DNA"/>
</dbReference>
<evidence type="ECO:0000259" key="10">
    <source>
        <dbReference type="Pfam" id="PF04290"/>
    </source>
</evidence>
<organism evidence="11 12">
    <name type="scientific">Anoxynatronum sibiricum</name>
    <dbReference type="NCBI Taxonomy" id="210623"/>
    <lineage>
        <taxon>Bacteria</taxon>
        <taxon>Bacillati</taxon>
        <taxon>Bacillota</taxon>
        <taxon>Clostridia</taxon>
        <taxon>Eubacteriales</taxon>
        <taxon>Clostridiaceae</taxon>
        <taxon>Anoxynatronum</taxon>
    </lineage>
</organism>